<dbReference type="Proteomes" id="UP001065549">
    <property type="component" value="Unassembled WGS sequence"/>
</dbReference>
<dbReference type="AlphaFoldDB" id="A0A9J6QPW8"/>
<keyword evidence="7" id="KW-0175">Coiled coil</keyword>
<dbReference type="GO" id="GO:0005829">
    <property type="term" value="C:cytosol"/>
    <property type="evidence" value="ECO:0007669"/>
    <property type="project" value="TreeGrafter"/>
</dbReference>
<dbReference type="GO" id="GO:0008855">
    <property type="term" value="F:exodeoxyribonuclease VII activity"/>
    <property type="evidence" value="ECO:0007669"/>
    <property type="project" value="UniProtKB-UniRule"/>
</dbReference>
<evidence type="ECO:0000256" key="1">
    <source>
        <dbReference type="ARBA" id="ARBA00009998"/>
    </source>
</evidence>
<dbReference type="GO" id="GO:0009318">
    <property type="term" value="C:exodeoxyribonuclease VII complex"/>
    <property type="evidence" value="ECO:0007669"/>
    <property type="project" value="UniProtKB-UniRule"/>
</dbReference>
<evidence type="ECO:0000313" key="9">
    <source>
        <dbReference type="Proteomes" id="UP001065549"/>
    </source>
</evidence>
<proteinExistence type="inferred from homology"/>
<evidence type="ECO:0000256" key="2">
    <source>
        <dbReference type="ARBA" id="ARBA00022490"/>
    </source>
</evidence>
<dbReference type="PANTHER" id="PTHR34137">
    <property type="entry name" value="EXODEOXYRIBONUCLEASE 7 SMALL SUBUNIT"/>
    <property type="match status" value="1"/>
</dbReference>
<gene>
    <name evidence="8" type="primary">xseB</name>
    <name evidence="8" type="ORF">OBO34_05990</name>
</gene>
<comment type="similarity">
    <text evidence="1">Belongs to the XseB family.</text>
</comment>
<organism evidence="8 9">
    <name type="scientific">Hominibacterium faecale</name>
    <dbReference type="NCBI Taxonomy" id="2839743"/>
    <lineage>
        <taxon>Bacteria</taxon>
        <taxon>Bacillati</taxon>
        <taxon>Bacillota</taxon>
        <taxon>Clostridia</taxon>
        <taxon>Peptostreptococcales</taxon>
        <taxon>Anaerovoracaceae</taxon>
        <taxon>Hominibacterium</taxon>
    </lineage>
</organism>
<keyword evidence="5" id="KW-0269">Exonuclease</keyword>
<dbReference type="Gene3D" id="1.10.287.1040">
    <property type="entry name" value="Exonuclease VII, small subunit"/>
    <property type="match status" value="1"/>
</dbReference>
<dbReference type="PIRSF" id="PIRSF006488">
    <property type="entry name" value="Exonuc_VII_S"/>
    <property type="match status" value="1"/>
</dbReference>
<dbReference type="EMBL" id="JAOSHN010000002">
    <property type="protein sequence ID" value="MCU7377901.1"/>
    <property type="molecule type" value="Genomic_DNA"/>
</dbReference>
<comment type="caution">
    <text evidence="8">The sequence shown here is derived from an EMBL/GenBank/DDBJ whole genome shotgun (WGS) entry which is preliminary data.</text>
</comment>
<evidence type="ECO:0000256" key="4">
    <source>
        <dbReference type="ARBA" id="ARBA00022801"/>
    </source>
</evidence>
<accession>A0A9J6QPW8</accession>
<keyword evidence="3" id="KW-0540">Nuclease</keyword>
<dbReference type="SUPFAM" id="SSF116842">
    <property type="entry name" value="XseB-like"/>
    <property type="match status" value="1"/>
</dbReference>
<dbReference type="Pfam" id="PF02609">
    <property type="entry name" value="Exonuc_VII_S"/>
    <property type="match status" value="1"/>
</dbReference>
<dbReference type="InterPro" id="IPR003761">
    <property type="entry name" value="Exonuc_VII_S"/>
</dbReference>
<evidence type="ECO:0000256" key="3">
    <source>
        <dbReference type="ARBA" id="ARBA00022722"/>
    </source>
</evidence>
<dbReference type="GO" id="GO:0006308">
    <property type="term" value="P:DNA catabolic process"/>
    <property type="evidence" value="ECO:0007669"/>
    <property type="project" value="UniProtKB-UniRule"/>
</dbReference>
<keyword evidence="9" id="KW-1185">Reference proteome</keyword>
<dbReference type="PANTHER" id="PTHR34137:SF1">
    <property type="entry name" value="EXODEOXYRIBONUCLEASE 7 SMALL SUBUNIT"/>
    <property type="match status" value="1"/>
</dbReference>
<feature type="coiled-coil region" evidence="7">
    <location>
        <begin position="7"/>
        <end position="65"/>
    </location>
</feature>
<keyword evidence="2" id="KW-0963">Cytoplasm</keyword>
<sequence length="65" mass="7515">MSKAENKPKFEEILAKLEQSSENLKKENITLEDALKNFEEGIAYYEACSEILNNAKQKIETYSKE</sequence>
<name>A0A9J6QPW8_9FIRM</name>
<dbReference type="InterPro" id="IPR037004">
    <property type="entry name" value="Exonuc_VII_ssu_sf"/>
</dbReference>
<dbReference type="NCBIfam" id="TIGR01280">
    <property type="entry name" value="xseB"/>
    <property type="match status" value="1"/>
</dbReference>
<evidence type="ECO:0000256" key="6">
    <source>
        <dbReference type="NCBIfam" id="TIGR01280"/>
    </source>
</evidence>
<evidence type="ECO:0000256" key="5">
    <source>
        <dbReference type="ARBA" id="ARBA00022839"/>
    </source>
</evidence>
<evidence type="ECO:0000256" key="7">
    <source>
        <dbReference type="SAM" id="Coils"/>
    </source>
</evidence>
<protein>
    <recommendedName>
        <fullName evidence="6">Exodeoxyribonuclease VII small subunit</fullName>
        <ecNumber evidence="6">3.1.11.6</ecNumber>
    </recommendedName>
</protein>
<reference evidence="8" key="1">
    <citation type="submission" date="2022-09" db="EMBL/GenBank/DDBJ databases">
        <title>Culturomic study of gut microbiota in children with autism spectrum disorder.</title>
        <authorList>
            <person name="Efimov B.A."/>
            <person name="Chaplin A.V."/>
            <person name="Sokolova S.R."/>
            <person name="Pikina A.P."/>
            <person name="Korzhanova M."/>
            <person name="Belova V."/>
            <person name="Korostin D."/>
        </authorList>
    </citation>
    <scope>NUCLEOTIDE SEQUENCE</scope>
    <source>
        <strain evidence="8">ASD5510</strain>
    </source>
</reference>
<dbReference type="RefSeq" id="WP_148395182.1">
    <property type="nucleotide sequence ID" value="NZ_JAJAGH010000006.1"/>
</dbReference>
<dbReference type="EC" id="3.1.11.6" evidence="6"/>
<evidence type="ECO:0000313" key="8">
    <source>
        <dbReference type="EMBL" id="MCU7377901.1"/>
    </source>
</evidence>
<keyword evidence="4 8" id="KW-0378">Hydrolase</keyword>